<evidence type="ECO:0000256" key="13">
    <source>
        <dbReference type="ARBA" id="ARBA00023002"/>
    </source>
</evidence>
<dbReference type="NCBIfam" id="NF008313">
    <property type="entry name" value="PRK11101.1"/>
    <property type="match status" value="1"/>
</dbReference>
<evidence type="ECO:0000256" key="12">
    <source>
        <dbReference type="ARBA" id="ARBA00022827"/>
    </source>
</evidence>
<dbReference type="NCBIfam" id="TIGR03377">
    <property type="entry name" value="glycerol3P_GlpA"/>
    <property type="match status" value="1"/>
</dbReference>
<feature type="domain" description="BFD-like [2Fe-2S]-binding" evidence="17">
    <location>
        <begin position="429"/>
        <end position="479"/>
    </location>
</feature>
<accession>A0A917VZ89</accession>
<dbReference type="InterPro" id="IPR007419">
    <property type="entry name" value="BFD-like_2Fe2S-bd_dom"/>
</dbReference>
<evidence type="ECO:0000256" key="2">
    <source>
        <dbReference type="ARBA" id="ARBA00001974"/>
    </source>
</evidence>
<gene>
    <name evidence="18" type="ORF">GCM10007968_03350</name>
</gene>
<evidence type="ECO:0000256" key="9">
    <source>
        <dbReference type="ARBA" id="ARBA00017956"/>
    </source>
</evidence>
<dbReference type="InterPro" id="IPR041854">
    <property type="entry name" value="BFD-like_2Fe2S-bd_dom_sf"/>
</dbReference>
<feature type="domain" description="FAD dependent oxidoreductase" evidence="16">
    <location>
        <begin position="9"/>
        <end position="355"/>
    </location>
</feature>
<evidence type="ECO:0000256" key="3">
    <source>
        <dbReference type="ARBA" id="ARBA00004202"/>
    </source>
</evidence>
<dbReference type="SUPFAM" id="SSF51905">
    <property type="entry name" value="FAD/NAD(P)-binding domain"/>
    <property type="match status" value="1"/>
</dbReference>
<comment type="catalytic activity">
    <reaction evidence="15">
        <text>a quinone + sn-glycerol 3-phosphate = dihydroxyacetone phosphate + a quinol</text>
        <dbReference type="Rhea" id="RHEA:18977"/>
        <dbReference type="ChEBI" id="CHEBI:24646"/>
        <dbReference type="ChEBI" id="CHEBI:57597"/>
        <dbReference type="ChEBI" id="CHEBI:57642"/>
        <dbReference type="ChEBI" id="CHEBI:132124"/>
        <dbReference type="EC" id="1.1.5.3"/>
    </reaction>
</comment>
<evidence type="ECO:0000256" key="15">
    <source>
        <dbReference type="ARBA" id="ARBA00049055"/>
    </source>
</evidence>
<dbReference type="InterPro" id="IPR017752">
    <property type="entry name" value="G3P_DH_GlpA_su"/>
</dbReference>
<comment type="caution">
    <text evidence="18">The sequence shown here is derived from an EMBL/GenBank/DDBJ whole genome shotgun (WGS) entry which is preliminary data.</text>
</comment>
<keyword evidence="11" id="KW-0285">Flavoprotein</keyword>
<dbReference type="RefSeq" id="WP_188801246.1">
    <property type="nucleotide sequence ID" value="NZ_BMOK01000001.1"/>
</dbReference>
<keyword evidence="10" id="KW-1003">Cell membrane</keyword>
<sequence length="539" mass="58649">MEEVLETQVVVIGGGITGAGILRDLALRGIKAILVEQGDLGHGTSTRNHGLLHSGGRYAVRDPEAAVESYHENLILKKTIPGSIEKTGGLFVKLPEDDDDYAQKWLRSCKKLGIPVEEIPVEQALREEPYLNKKAQAVFCVPDGAVDDFTLLVDVCADAVRRGAKTLTYHKVTDIVTEQERVVGVCIRDVLTGMEKEIRADIVVNAAGPWGMEIAGMAGVPLKIINNKGMLVVFSHRFNKRVINRLRMPGDGDIFVPAHDVTIFGTTGVNTENPNDFSLSRPELEHMLADGKALIPSIDDMRLIRAYSGSRPLYQTSAGRGSSGRDVTRGMALLDHHERDGMDGFITITGGKLTTFRLMAEKTVDLVCEKLGVQANCTTNVETVSGRRTGDSFNKADIAPAARHKLRNWAGVQAPKIESALKEEESSHIVCECEQVTWAEIEAAMPEKGSFRLGGIRRRTRLGMGPCQGTFCNFRAAALAAEKGRATIEEADGALLHAVSERKKGMGVVATGETARQLLLMETIYRVSLGFGEEAHQNV</sequence>
<evidence type="ECO:0000256" key="14">
    <source>
        <dbReference type="ARBA" id="ARBA00023136"/>
    </source>
</evidence>
<evidence type="ECO:0000256" key="5">
    <source>
        <dbReference type="ARBA" id="ARBA00005157"/>
    </source>
</evidence>
<dbReference type="GO" id="GO:0004368">
    <property type="term" value="F:glycerol-3-phosphate dehydrogenase (quinone) activity"/>
    <property type="evidence" value="ECO:0007669"/>
    <property type="project" value="UniProtKB-EC"/>
</dbReference>
<evidence type="ECO:0000256" key="4">
    <source>
        <dbReference type="ARBA" id="ARBA00004977"/>
    </source>
</evidence>
<evidence type="ECO:0000259" key="16">
    <source>
        <dbReference type="Pfam" id="PF01266"/>
    </source>
</evidence>
<reference evidence="18" key="1">
    <citation type="journal article" date="2014" name="Int. J. Syst. Evol. Microbiol.">
        <title>Complete genome sequence of Corynebacterium casei LMG S-19264T (=DSM 44701T), isolated from a smear-ripened cheese.</title>
        <authorList>
            <consortium name="US DOE Joint Genome Institute (JGI-PGF)"/>
            <person name="Walter F."/>
            <person name="Albersmeier A."/>
            <person name="Kalinowski J."/>
            <person name="Ruckert C."/>
        </authorList>
    </citation>
    <scope>NUCLEOTIDE SEQUENCE</scope>
    <source>
        <strain evidence="18">JCM 15325</strain>
    </source>
</reference>
<dbReference type="AlphaFoldDB" id="A0A917VZ89"/>
<evidence type="ECO:0000256" key="8">
    <source>
        <dbReference type="ARBA" id="ARBA00013029"/>
    </source>
</evidence>
<comment type="cofactor">
    <cofactor evidence="1">
        <name>FMN</name>
        <dbReference type="ChEBI" id="CHEBI:58210"/>
    </cofactor>
</comment>
<proteinExistence type="inferred from homology"/>
<evidence type="ECO:0000313" key="18">
    <source>
        <dbReference type="EMBL" id="GGL42770.1"/>
    </source>
</evidence>
<dbReference type="PANTHER" id="PTHR11985:SF15">
    <property type="entry name" value="GLYCEROL-3-PHOSPHATE DEHYDROGENASE, MITOCHONDRIAL"/>
    <property type="match status" value="1"/>
</dbReference>
<keyword evidence="13" id="KW-0560">Oxidoreductase</keyword>
<keyword evidence="14" id="KW-0472">Membrane</keyword>
<dbReference type="InterPro" id="IPR006076">
    <property type="entry name" value="FAD-dep_OxRdtase"/>
</dbReference>
<dbReference type="InterPro" id="IPR036188">
    <property type="entry name" value="FAD/NAD-bd_sf"/>
</dbReference>
<dbReference type="Pfam" id="PF01266">
    <property type="entry name" value="DAO"/>
    <property type="match status" value="1"/>
</dbReference>
<dbReference type="Proteomes" id="UP000654670">
    <property type="component" value="Unassembled WGS sequence"/>
</dbReference>
<comment type="subcellular location">
    <subcellularLocation>
        <location evidence="3">Cell membrane</location>
        <topology evidence="3">Peripheral membrane protein</topology>
    </subcellularLocation>
</comment>
<dbReference type="GO" id="GO:0005886">
    <property type="term" value="C:plasma membrane"/>
    <property type="evidence" value="ECO:0007669"/>
    <property type="project" value="UniProtKB-SubCell"/>
</dbReference>
<dbReference type="SUPFAM" id="SSF54373">
    <property type="entry name" value="FAD-linked reductases, C-terminal domain"/>
    <property type="match status" value="1"/>
</dbReference>
<dbReference type="EMBL" id="BMOK01000001">
    <property type="protein sequence ID" value="GGL42770.1"/>
    <property type="molecule type" value="Genomic_DNA"/>
</dbReference>
<comment type="similarity">
    <text evidence="6">Belongs to the FAD-dependent glycerol-3-phosphate dehydrogenase family.</text>
</comment>
<dbReference type="GO" id="GO:0010181">
    <property type="term" value="F:FMN binding"/>
    <property type="evidence" value="ECO:0007669"/>
    <property type="project" value="InterPro"/>
</dbReference>
<dbReference type="PANTHER" id="PTHR11985">
    <property type="entry name" value="GLYCEROL-3-PHOSPHATE DEHYDROGENASE"/>
    <property type="match status" value="1"/>
</dbReference>
<evidence type="ECO:0000256" key="1">
    <source>
        <dbReference type="ARBA" id="ARBA00001917"/>
    </source>
</evidence>
<evidence type="ECO:0000256" key="11">
    <source>
        <dbReference type="ARBA" id="ARBA00022630"/>
    </source>
</evidence>
<dbReference type="PRINTS" id="PR01001">
    <property type="entry name" value="FADG3PDH"/>
</dbReference>
<dbReference type="InterPro" id="IPR000447">
    <property type="entry name" value="G3P_DH_FAD-dep"/>
</dbReference>
<comment type="cofactor">
    <cofactor evidence="2">
        <name>FAD</name>
        <dbReference type="ChEBI" id="CHEBI:57692"/>
    </cofactor>
</comment>
<dbReference type="GO" id="GO:0046174">
    <property type="term" value="P:polyol catabolic process"/>
    <property type="evidence" value="ECO:0007669"/>
    <property type="project" value="InterPro"/>
</dbReference>
<evidence type="ECO:0000256" key="7">
    <source>
        <dbReference type="ARBA" id="ARBA00011331"/>
    </source>
</evidence>
<protein>
    <recommendedName>
        <fullName evidence="9">Aerobic glycerol-3-phosphate dehydrogenase</fullName>
        <ecNumber evidence="8">1.1.5.3</ecNumber>
    </recommendedName>
</protein>
<evidence type="ECO:0000256" key="6">
    <source>
        <dbReference type="ARBA" id="ARBA00007330"/>
    </source>
</evidence>
<dbReference type="Gene3D" id="1.10.10.1100">
    <property type="entry name" value="BFD-like [2Fe-2S]-binding domain"/>
    <property type="match status" value="1"/>
</dbReference>
<dbReference type="GO" id="GO:0009331">
    <property type="term" value="C:glycerol-3-phosphate dehydrogenase (FAD) complex"/>
    <property type="evidence" value="ECO:0007669"/>
    <property type="project" value="InterPro"/>
</dbReference>
<dbReference type="EC" id="1.1.5.3" evidence="8"/>
<comment type="pathway">
    <text evidence="4">Polyol metabolism; glycerol degradation via glycerol kinase pathway; glycerone phosphate from sn-glycerol 3-phosphate (aerobic route): step 1/1.</text>
</comment>
<organism evidence="18 19">
    <name type="scientific">Sporolactobacillus putidus</name>
    <dbReference type="NCBI Taxonomy" id="492735"/>
    <lineage>
        <taxon>Bacteria</taxon>
        <taxon>Bacillati</taxon>
        <taxon>Bacillota</taxon>
        <taxon>Bacilli</taxon>
        <taxon>Bacillales</taxon>
        <taxon>Sporolactobacillaceae</taxon>
        <taxon>Sporolactobacillus</taxon>
    </lineage>
</organism>
<dbReference type="CDD" id="cd19946">
    <property type="entry name" value="GlpA-like_Fer2_BFD-like"/>
    <property type="match status" value="1"/>
</dbReference>
<keyword evidence="19" id="KW-1185">Reference proteome</keyword>
<dbReference type="Pfam" id="PF04324">
    <property type="entry name" value="Fer2_BFD"/>
    <property type="match status" value="1"/>
</dbReference>
<reference evidence="18" key="2">
    <citation type="submission" date="2020-09" db="EMBL/GenBank/DDBJ databases">
        <authorList>
            <person name="Sun Q."/>
            <person name="Ohkuma M."/>
        </authorList>
    </citation>
    <scope>NUCLEOTIDE SEQUENCE</scope>
    <source>
        <strain evidence="18">JCM 15325</strain>
    </source>
</reference>
<evidence type="ECO:0000256" key="10">
    <source>
        <dbReference type="ARBA" id="ARBA00022475"/>
    </source>
</evidence>
<comment type="pathway">
    <text evidence="5">Polyol metabolism; glycerol degradation via glycerol kinase pathway; glycerone phosphate from sn-glycerol 3-phosphate (anaerobic route): step 1/1.</text>
</comment>
<evidence type="ECO:0000313" key="19">
    <source>
        <dbReference type="Proteomes" id="UP000654670"/>
    </source>
</evidence>
<name>A0A917VZ89_9BACL</name>
<comment type="subunit">
    <text evidence="7">Composed of a catalytic GlpA/B dimer and of membrane bound GlpC.</text>
</comment>
<dbReference type="GO" id="GO:0050660">
    <property type="term" value="F:flavin adenine dinucleotide binding"/>
    <property type="evidence" value="ECO:0007669"/>
    <property type="project" value="InterPro"/>
</dbReference>
<dbReference type="GO" id="GO:0006072">
    <property type="term" value="P:glycerol-3-phosphate metabolic process"/>
    <property type="evidence" value="ECO:0007669"/>
    <property type="project" value="InterPro"/>
</dbReference>
<keyword evidence="12" id="KW-0274">FAD</keyword>
<dbReference type="Gene3D" id="3.50.50.60">
    <property type="entry name" value="FAD/NAD(P)-binding domain"/>
    <property type="match status" value="3"/>
</dbReference>
<evidence type="ECO:0000259" key="17">
    <source>
        <dbReference type="Pfam" id="PF04324"/>
    </source>
</evidence>